<proteinExistence type="predicted"/>
<dbReference type="AlphaFoldDB" id="A0A1T4WXN4"/>
<sequence>MLDKVTFLKELTRQIDKLPVGHCVDTRSYKRDRSVLFIRMDSRRIRIVENGFEQRDLVVNEGAELRKQIKRVSRVEFPRSHKIRLYNLGEFTEDEHCSMRRKKL</sequence>
<dbReference type="STRING" id="1121442.SAMN02745702_02731"/>
<gene>
    <name evidence="1" type="ORF">SAMN02745702_02731</name>
</gene>
<evidence type="ECO:0000313" key="1">
    <source>
        <dbReference type="EMBL" id="SKA81628.1"/>
    </source>
</evidence>
<name>A0A1T4WXN4_9BACT</name>
<accession>A0A1T4WXN4</accession>
<dbReference type="EMBL" id="FUYA01000011">
    <property type="protein sequence ID" value="SKA81628.1"/>
    <property type="molecule type" value="Genomic_DNA"/>
</dbReference>
<dbReference type="Proteomes" id="UP000189733">
    <property type="component" value="Unassembled WGS sequence"/>
</dbReference>
<dbReference type="OrthoDB" id="2083258at2"/>
<keyword evidence="2" id="KW-1185">Reference proteome</keyword>
<organism evidence="1 2">
    <name type="scientific">Desulfobaculum bizertense DSM 18034</name>
    <dbReference type="NCBI Taxonomy" id="1121442"/>
    <lineage>
        <taxon>Bacteria</taxon>
        <taxon>Pseudomonadati</taxon>
        <taxon>Thermodesulfobacteriota</taxon>
        <taxon>Desulfovibrionia</taxon>
        <taxon>Desulfovibrionales</taxon>
        <taxon>Desulfovibrionaceae</taxon>
        <taxon>Desulfobaculum</taxon>
    </lineage>
</organism>
<protein>
    <submittedName>
        <fullName evidence="1">Uncharacterized protein</fullName>
    </submittedName>
</protein>
<evidence type="ECO:0000313" key="2">
    <source>
        <dbReference type="Proteomes" id="UP000189733"/>
    </source>
</evidence>
<reference evidence="1 2" key="1">
    <citation type="submission" date="2017-02" db="EMBL/GenBank/DDBJ databases">
        <authorList>
            <person name="Peterson S.W."/>
        </authorList>
    </citation>
    <scope>NUCLEOTIDE SEQUENCE [LARGE SCALE GENOMIC DNA]</scope>
    <source>
        <strain evidence="1 2">DSM 18034</strain>
    </source>
</reference>
<dbReference type="RefSeq" id="WP_144012629.1">
    <property type="nucleotide sequence ID" value="NZ_FUYA01000011.1"/>
</dbReference>